<proteinExistence type="predicted"/>
<feature type="non-terminal residue" evidence="2">
    <location>
        <position position="1"/>
    </location>
</feature>
<name>A0A0B6YFY1_9EUPU</name>
<accession>A0A0B6YFY1</accession>
<protein>
    <submittedName>
        <fullName evidence="2">Uncharacterized protein</fullName>
    </submittedName>
</protein>
<evidence type="ECO:0000256" key="1">
    <source>
        <dbReference type="SAM" id="MobiDB-lite"/>
    </source>
</evidence>
<feature type="non-terminal residue" evidence="2">
    <location>
        <position position="71"/>
    </location>
</feature>
<dbReference type="EMBL" id="HACG01008237">
    <property type="protein sequence ID" value="CEK55102.1"/>
    <property type="molecule type" value="Transcribed_RNA"/>
</dbReference>
<sequence length="71" mass="7764">PDHYLTHKDLLQRSSQNKPVNLTTKIVRPWDGNIDVHTSSTTTSSSTPTPGLILTASEASSEDEEEISVDD</sequence>
<feature type="compositionally biased region" description="Low complexity" evidence="1">
    <location>
        <begin position="38"/>
        <end position="50"/>
    </location>
</feature>
<gene>
    <name evidence="2" type="primary">ORF24373</name>
</gene>
<organism evidence="2">
    <name type="scientific">Arion vulgaris</name>
    <dbReference type="NCBI Taxonomy" id="1028688"/>
    <lineage>
        <taxon>Eukaryota</taxon>
        <taxon>Metazoa</taxon>
        <taxon>Spiralia</taxon>
        <taxon>Lophotrochozoa</taxon>
        <taxon>Mollusca</taxon>
        <taxon>Gastropoda</taxon>
        <taxon>Heterobranchia</taxon>
        <taxon>Euthyneura</taxon>
        <taxon>Panpulmonata</taxon>
        <taxon>Eupulmonata</taxon>
        <taxon>Stylommatophora</taxon>
        <taxon>Helicina</taxon>
        <taxon>Arionoidea</taxon>
        <taxon>Arionidae</taxon>
        <taxon>Arion</taxon>
    </lineage>
</organism>
<feature type="compositionally biased region" description="Acidic residues" evidence="1">
    <location>
        <begin position="60"/>
        <end position="71"/>
    </location>
</feature>
<feature type="region of interest" description="Disordered" evidence="1">
    <location>
        <begin position="34"/>
        <end position="71"/>
    </location>
</feature>
<dbReference type="AlphaFoldDB" id="A0A0B6YFY1"/>
<reference evidence="2" key="1">
    <citation type="submission" date="2014-12" db="EMBL/GenBank/DDBJ databases">
        <title>Insight into the proteome of Arion vulgaris.</title>
        <authorList>
            <person name="Aradska J."/>
            <person name="Bulat T."/>
            <person name="Smidak R."/>
            <person name="Sarate P."/>
            <person name="Gangsoo J."/>
            <person name="Sialana F."/>
            <person name="Bilban M."/>
            <person name="Lubec G."/>
        </authorList>
    </citation>
    <scope>NUCLEOTIDE SEQUENCE</scope>
    <source>
        <tissue evidence="2">Skin</tissue>
    </source>
</reference>
<evidence type="ECO:0000313" key="2">
    <source>
        <dbReference type="EMBL" id="CEK55102.1"/>
    </source>
</evidence>